<dbReference type="Proteomes" id="UP000642993">
    <property type="component" value="Unassembled WGS sequence"/>
</dbReference>
<dbReference type="AlphaFoldDB" id="A0A927JCG5"/>
<reference evidence="2" key="1">
    <citation type="submission" date="2020-09" db="EMBL/GenBank/DDBJ databases">
        <title>Hoyosella lacisalsi sp. nov., a halotolerant actinobacterium isolated from soil of Lake Gudzhirganskoe.</title>
        <authorList>
            <person name="Yang Q."/>
            <person name="Guo P.Y."/>
            <person name="Liu S.W."/>
            <person name="Li F.N."/>
            <person name="Sun C.H."/>
        </authorList>
    </citation>
    <scope>NUCLEOTIDE SEQUENCE</scope>
    <source>
        <strain evidence="2">G463</strain>
    </source>
</reference>
<dbReference type="InterPro" id="IPR000836">
    <property type="entry name" value="PRTase_dom"/>
</dbReference>
<dbReference type="CDD" id="cd06223">
    <property type="entry name" value="PRTases_typeI"/>
    <property type="match status" value="1"/>
</dbReference>
<sequence length="184" mass="19720">MPVWTLARHRGPLRRALAGWKEQGRSDLAPVLAHRVAHALAMTGGNALGEGTLAGRTVLIPAPSRWWATRMRGHDAIASLASQSARLLEEHGGGEAVAERALALHWRARESVGLTVRQRAANVRGRVRAREAWRSTPSSAAKQEQARVVLIDDVVTTGALLAESVRVLRECGIPVGMAMVLAAA</sequence>
<comment type="caution">
    <text evidence="2">The sequence shown here is derived from an EMBL/GenBank/DDBJ whole genome shotgun (WGS) entry which is preliminary data.</text>
</comment>
<dbReference type="InterPro" id="IPR029057">
    <property type="entry name" value="PRTase-like"/>
</dbReference>
<dbReference type="SUPFAM" id="SSF53271">
    <property type="entry name" value="PRTase-like"/>
    <property type="match status" value="1"/>
</dbReference>
<dbReference type="EMBL" id="JACYWE010000004">
    <property type="protein sequence ID" value="MBD8506620.1"/>
    <property type="molecule type" value="Genomic_DNA"/>
</dbReference>
<keyword evidence="3" id="KW-1185">Reference proteome</keyword>
<dbReference type="InterPro" id="IPR051910">
    <property type="entry name" value="ComF/GntX_DNA_util-trans"/>
</dbReference>
<evidence type="ECO:0000256" key="1">
    <source>
        <dbReference type="ARBA" id="ARBA00008007"/>
    </source>
</evidence>
<proteinExistence type="inferred from homology"/>
<accession>A0A927JCG5</accession>
<gene>
    <name evidence="2" type="ORF">HT102_08985</name>
</gene>
<dbReference type="RefSeq" id="WP_192039068.1">
    <property type="nucleotide sequence ID" value="NZ_JACYWE010000004.1"/>
</dbReference>
<organism evidence="2 3">
    <name type="scientific">Lolliginicoccus lacisalsi</name>
    <dbReference type="NCBI Taxonomy" id="2742202"/>
    <lineage>
        <taxon>Bacteria</taxon>
        <taxon>Bacillati</taxon>
        <taxon>Actinomycetota</taxon>
        <taxon>Actinomycetes</taxon>
        <taxon>Mycobacteriales</taxon>
        <taxon>Hoyosellaceae</taxon>
        <taxon>Lolliginicoccus</taxon>
    </lineage>
</organism>
<name>A0A927JCG5_9ACTN</name>
<dbReference type="PANTHER" id="PTHR47505:SF1">
    <property type="entry name" value="DNA UTILIZATION PROTEIN YHGH"/>
    <property type="match status" value="1"/>
</dbReference>
<protein>
    <submittedName>
        <fullName evidence="2">ComF family protein</fullName>
    </submittedName>
</protein>
<evidence type="ECO:0000313" key="3">
    <source>
        <dbReference type="Proteomes" id="UP000642993"/>
    </source>
</evidence>
<dbReference type="Gene3D" id="3.40.50.2020">
    <property type="match status" value="1"/>
</dbReference>
<comment type="similarity">
    <text evidence="1">Belongs to the ComF/GntX family.</text>
</comment>
<evidence type="ECO:0000313" key="2">
    <source>
        <dbReference type="EMBL" id="MBD8506620.1"/>
    </source>
</evidence>
<dbReference type="PANTHER" id="PTHR47505">
    <property type="entry name" value="DNA UTILIZATION PROTEIN YHGH"/>
    <property type="match status" value="1"/>
</dbReference>